<feature type="transmembrane region" description="Helical" evidence="10">
    <location>
        <begin position="12"/>
        <end position="33"/>
    </location>
</feature>
<keyword evidence="9 10" id="KW-0407">Ion channel</keyword>
<dbReference type="NCBIfam" id="NF010557">
    <property type="entry name" value="PRK13952.1"/>
    <property type="match status" value="1"/>
</dbReference>
<evidence type="ECO:0000256" key="10">
    <source>
        <dbReference type="HAMAP-Rule" id="MF_00115"/>
    </source>
</evidence>
<dbReference type="Proteomes" id="UP001597418">
    <property type="component" value="Unassembled WGS sequence"/>
</dbReference>
<evidence type="ECO:0000256" key="1">
    <source>
        <dbReference type="ARBA" id="ARBA00004651"/>
    </source>
</evidence>
<comment type="subcellular location">
    <subcellularLocation>
        <location evidence="1 10">Cell membrane</location>
        <topology evidence="1 10">Multi-pass membrane protein</topology>
    </subcellularLocation>
</comment>
<keyword evidence="12" id="KW-1185">Reference proteome</keyword>
<gene>
    <name evidence="10 11" type="primary">mscL</name>
    <name evidence="11" type="ORF">ACFSQ6_04305</name>
</gene>
<comment type="subunit">
    <text evidence="10">Homopentamer.</text>
</comment>
<dbReference type="InterPro" id="IPR036019">
    <property type="entry name" value="MscL_channel"/>
</dbReference>
<evidence type="ECO:0000256" key="9">
    <source>
        <dbReference type="ARBA" id="ARBA00023303"/>
    </source>
</evidence>
<comment type="caution">
    <text evidence="11">The sequence shown here is derived from an EMBL/GenBank/DDBJ whole genome shotgun (WGS) entry which is preliminary data.</text>
</comment>
<dbReference type="PROSITE" id="PS01327">
    <property type="entry name" value="MSCL"/>
    <property type="match status" value="1"/>
</dbReference>
<evidence type="ECO:0000256" key="5">
    <source>
        <dbReference type="ARBA" id="ARBA00022692"/>
    </source>
</evidence>
<evidence type="ECO:0000256" key="8">
    <source>
        <dbReference type="ARBA" id="ARBA00023136"/>
    </source>
</evidence>
<dbReference type="PANTHER" id="PTHR30266">
    <property type="entry name" value="MECHANOSENSITIVE CHANNEL MSCL"/>
    <property type="match status" value="1"/>
</dbReference>
<dbReference type="NCBIfam" id="TIGR00220">
    <property type="entry name" value="mscL"/>
    <property type="match status" value="1"/>
</dbReference>
<keyword evidence="7 10" id="KW-0406">Ion transport</keyword>
<dbReference type="RefSeq" id="WP_066755176.1">
    <property type="nucleotide sequence ID" value="NZ_JBHUMB010000006.1"/>
</dbReference>
<evidence type="ECO:0000256" key="4">
    <source>
        <dbReference type="ARBA" id="ARBA00022475"/>
    </source>
</evidence>
<organism evidence="11 12">
    <name type="scientific">Sphingobacterium populi</name>
    <dbReference type="NCBI Taxonomy" id="1812824"/>
    <lineage>
        <taxon>Bacteria</taxon>
        <taxon>Pseudomonadati</taxon>
        <taxon>Bacteroidota</taxon>
        <taxon>Sphingobacteriia</taxon>
        <taxon>Sphingobacteriales</taxon>
        <taxon>Sphingobacteriaceae</taxon>
        <taxon>Sphingobacterium</taxon>
    </lineage>
</organism>
<dbReference type="InterPro" id="IPR019823">
    <property type="entry name" value="Mechanosensitive_channel_CS"/>
</dbReference>
<dbReference type="NCBIfam" id="NF001843">
    <property type="entry name" value="PRK00567.1-4"/>
    <property type="match status" value="1"/>
</dbReference>
<comment type="similarity">
    <text evidence="2 10">Belongs to the MscL family.</text>
</comment>
<proteinExistence type="inferred from homology"/>
<dbReference type="Gene3D" id="1.10.1200.120">
    <property type="entry name" value="Large-conductance mechanosensitive channel, MscL, domain 1"/>
    <property type="match status" value="1"/>
</dbReference>
<dbReference type="SUPFAM" id="SSF81330">
    <property type="entry name" value="Gated mechanosensitive channel"/>
    <property type="match status" value="1"/>
</dbReference>
<protein>
    <recommendedName>
        <fullName evidence="10">Large-conductance mechanosensitive channel</fullName>
    </recommendedName>
</protein>
<comment type="function">
    <text evidence="10">Channel that opens in response to stretch forces in the membrane lipid bilayer. May participate in the regulation of osmotic pressure changes within the cell.</text>
</comment>
<evidence type="ECO:0000256" key="7">
    <source>
        <dbReference type="ARBA" id="ARBA00023065"/>
    </source>
</evidence>
<dbReference type="InterPro" id="IPR001185">
    <property type="entry name" value="MS_channel"/>
</dbReference>
<evidence type="ECO:0000256" key="2">
    <source>
        <dbReference type="ARBA" id="ARBA00007254"/>
    </source>
</evidence>
<dbReference type="HAMAP" id="MF_00115">
    <property type="entry name" value="MscL"/>
    <property type="match status" value="1"/>
</dbReference>
<keyword evidence="4 10" id="KW-1003">Cell membrane</keyword>
<name>A0ABW5U9L3_9SPHI</name>
<dbReference type="Pfam" id="PF01741">
    <property type="entry name" value="MscL"/>
    <property type="match status" value="1"/>
</dbReference>
<dbReference type="PANTHER" id="PTHR30266:SF2">
    <property type="entry name" value="LARGE-CONDUCTANCE MECHANOSENSITIVE CHANNEL"/>
    <property type="match status" value="1"/>
</dbReference>
<sequence length="136" mass="15041">MGILKEFREFALRGNVIDLAVGVVIGGAFGKIVTSLVDDIIMPPIGFLTGGVDFSQLKYIIREANEAEGLTQVAITYGNFVNVVIQFLIIAFCIFIVIKGLNSLKKKEEIKEENTLPVPTKEETLLTEIRDILKNK</sequence>
<reference evidence="12" key="1">
    <citation type="journal article" date="2019" name="Int. J. Syst. Evol. Microbiol.">
        <title>The Global Catalogue of Microorganisms (GCM) 10K type strain sequencing project: providing services to taxonomists for standard genome sequencing and annotation.</title>
        <authorList>
            <consortium name="The Broad Institute Genomics Platform"/>
            <consortium name="The Broad Institute Genome Sequencing Center for Infectious Disease"/>
            <person name="Wu L."/>
            <person name="Ma J."/>
        </authorList>
    </citation>
    <scope>NUCLEOTIDE SEQUENCE [LARGE SCALE GENOMIC DNA]</scope>
    <source>
        <strain evidence="12">KCTC 42247</strain>
    </source>
</reference>
<dbReference type="PRINTS" id="PR01264">
    <property type="entry name" value="MECHCHANNEL"/>
</dbReference>
<keyword evidence="8 10" id="KW-0472">Membrane</keyword>
<evidence type="ECO:0000313" key="11">
    <source>
        <dbReference type="EMBL" id="MFD2742609.1"/>
    </source>
</evidence>
<evidence type="ECO:0000313" key="12">
    <source>
        <dbReference type="Proteomes" id="UP001597418"/>
    </source>
</evidence>
<keyword evidence="6 10" id="KW-1133">Transmembrane helix</keyword>
<dbReference type="EMBL" id="JBHUMB010000006">
    <property type="protein sequence ID" value="MFD2742609.1"/>
    <property type="molecule type" value="Genomic_DNA"/>
</dbReference>
<evidence type="ECO:0000256" key="6">
    <source>
        <dbReference type="ARBA" id="ARBA00022989"/>
    </source>
</evidence>
<keyword evidence="5 10" id="KW-0812">Transmembrane</keyword>
<evidence type="ECO:0000256" key="3">
    <source>
        <dbReference type="ARBA" id="ARBA00022448"/>
    </source>
</evidence>
<accession>A0ABW5U9L3</accession>
<keyword evidence="3 10" id="KW-0813">Transport</keyword>
<dbReference type="InterPro" id="IPR037673">
    <property type="entry name" value="MSC/AndL"/>
</dbReference>
<feature type="transmembrane region" description="Helical" evidence="10">
    <location>
        <begin position="80"/>
        <end position="101"/>
    </location>
</feature>